<dbReference type="Gene3D" id="1.25.40.10">
    <property type="entry name" value="Tetratricopeptide repeat domain"/>
    <property type="match status" value="6"/>
</dbReference>
<accession>A0AA38CEX5</accession>
<comment type="caution">
    <text evidence="4">The sequence shown here is derived from an EMBL/GenBank/DDBJ whole genome shotgun (WGS) entry which is preliminary data.</text>
</comment>
<feature type="repeat" description="PPR" evidence="3">
    <location>
        <begin position="441"/>
        <end position="475"/>
    </location>
</feature>
<gene>
    <name evidence="4" type="ORF">KI387_029235</name>
</gene>
<feature type="repeat" description="PPR" evidence="3">
    <location>
        <begin position="247"/>
        <end position="281"/>
    </location>
</feature>
<dbReference type="GO" id="GO:0048731">
    <property type="term" value="P:system development"/>
    <property type="evidence" value="ECO:0007669"/>
    <property type="project" value="UniProtKB-ARBA"/>
</dbReference>
<feature type="repeat" description="PPR" evidence="3">
    <location>
        <begin position="53"/>
        <end position="87"/>
    </location>
</feature>
<dbReference type="Proteomes" id="UP000824469">
    <property type="component" value="Unassembled WGS sequence"/>
</dbReference>
<dbReference type="NCBIfam" id="TIGR00756">
    <property type="entry name" value="PPR"/>
    <property type="match status" value="11"/>
</dbReference>
<dbReference type="EMBL" id="JAHRHJ020000010">
    <property type="protein sequence ID" value="KAH9297553.1"/>
    <property type="molecule type" value="Genomic_DNA"/>
</dbReference>
<feature type="repeat" description="PPR" evidence="3">
    <location>
        <begin position="154"/>
        <end position="184"/>
    </location>
</feature>
<keyword evidence="5" id="KW-1185">Reference proteome</keyword>
<dbReference type="Pfam" id="PF13041">
    <property type="entry name" value="PPR_2"/>
    <property type="match status" value="3"/>
</dbReference>
<sequence length="638" mass="71261">MRVHRVSKSTLPSLTGDLHLLLTFLQNKLINMYVKCGCLVDARKVFDEMTERDGCSWNVMIAAYRRNGCPHKALTLFRQMQETGVRPDTFTFSSILPACAKIGALEQGMYIHKNIIESGFLSDVAAGSALIDMYAKCESIDKAREVFHSIPQRNVVSWNSMIAGLVQNGVLDEALRLFKEMPQPDVVSWNAIIAGHVQNGNLSEALRLFKEMPQRDVISWNTMIAGYAQNGLLDEALVFFKEMPLKNVVSWNAMIAGYAQIGVLDEALRLFKEMPRRDVVSWNALIAGYVQNGILDEALRLFKKMPGRDVVSWNAMIAGYAQNGVLDEASRLFKEMPHKNVVSWNAMIAGYAQNGLVEKAVETLKQMQLNGVKPNSTTFASILPTCAEMGALEHGMDIHQSILESGLLSNSLVASALIDMYAKCGNIQKARELFDNMSQRDVISWNVMIAGYAMHGFCKDSLELFELMKHSGTFPDHVSSGCVLFACNHAGLVEEGCKYFNGMSDSYCIMLTMDHYVCMIDLLGRAGYLEEALNFIVKMPIKPVAVVWMCLLSACRSYNNIVLGVYTSTLLFQLDPKNATPYVLLSNIYAEVGRWGDIQKVRRLMKDRGIEKIPGCSWIEVHKVLHAFSVGDRSYPQT</sequence>
<comment type="similarity">
    <text evidence="1">Belongs to the PPR family. PCMP-H subfamily.</text>
</comment>
<evidence type="ECO:0008006" key="6">
    <source>
        <dbReference type="Google" id="ProtNLM"/>
    </source>
</evidence>
<organism evidence="4 5">
    <name type="scientific">Taxus chinensis</name>
    <name type="common">Chinese yew</name>
    <name type="synonym">Taxus wallichiana var. chinensis</name>
    <dbReference type="NCBI Taxonomy" id="29808"/>
    <lineage>
        <taxon>Eukaryota</taxon>
        <taxon>Viridiplantae</taxon>
        <taxon>Streptophyta</taxon>
        <taxon>Embryophyta</taxon>
        <taxon>Tracheophyta</taxon>
        <taxon>Spermatophyta</taxon>
        <taxon>Pinopsida</taxon>
        <taxon>Pinidae</taxon>
        <taxon>Conifers II</taxon>
        <taxon>Cupressales</taxon>
        <taxon>Taxaceae</taxon>
        <taxon>Taxus</taxon>
    </lineage>
</organism>
<dbReference type="PANTHER" id="PTHR47926:SF347">
    <property type="entry name" value="PENTATRICOPEPTIDE REPEAT-CONTAINING PROTEIN"/>
    <property type="match status" value="1"/>
</dbReference>
<dbReference type="FunFam" id="1.25.40.10:FF:000125">
    <property type="entry name" value="Pentatricopeptide repeat-containing protein"/>
    <property type="match status" value="2"/>
</dbReference>
<dbReference type="FunFam" id="1.25.40.10:FF:000031">
    <property type="entry name" value="Pentatricopeptide repeat-containing protein mitochondrial"/>
    <property type="match status" value="1"/>
</dbReference>
<dbReference type="InterPro" id="IPR046960">
    <property type="entry name" value="PPR_At4g14850-like_plant"/>
</dbReference>
<protein>
    <recommendedName>
        <fullName evidence="6">Chlororespiratory reduction 4</fullName>
    </recommendedName>
</protein>
<feature type="repeat" description="PPR" evidence="3">
    <location>
        <begin position="309"/>
        <end position="339"/>
    </location>
</feature>
<dbReference type="InterPro" id="IPR046848">
    <property type="entry name" value="E_motif"/>
</dbReference>
<dbReference type="Pfam" id="PF20431">
    <property type="entry name" value="E_motif"/>
    <property type="match status" value="1"/>
</dbReference>
<dbReference type="InterPro" id="IPR002885">
    <property type="entry name" value="PPR_rpt"/>
</dbReference>
<dbReference type="AlphaFoldDB" id="A0AA38CEX5"/>
<evidence type="ECO:0000256" key="1">
    <source>
        <dbReference type="ARBA" id="ARBA00006643"/>
    </source>
</evidence>
<evidence type="ECO:0000313" key="5">
    <source>
        <dbReference type="Proteomes" id="UP000824469"/>
    </source>
</evidence>
<evidence type="ECO:0000256" key="2">
    <source>
        <dbReference type="ARBA" id="ARBA00022737"/>
    </source>
</evidence>
<reference evidence="4 5" key="1">
    <citation type="journal article" date="2021" name="Nat. Plants">
        <title>The Taxus genome provides insights into paclitaxel biosynthesis.</title>
        <authorList>
            <person name="Xiong X."/>
            <person name="Gou J."/>
            <person name="Liao Q."/>
            <person name="Li Y."/>
            <person name="Zhou Q."/>
            <person name="Bi G."/>
            <person name="Li C."/>
            <person name="Du R."/>
            <person name="Wang X."/>
            <person name="Sun T."/>
            <person name="Guo L."/>
            <person name="Liang H."/>
            <person name="Lu P."/>
            <person name="Wu Y."/>
            <person name="Zhang Z."/>
            <person name="Ro D.K."/>
            <person name="Shang Y."/>
            <person name="Huang S."/>
            <person name="Yan J."/>
        </authorList>
    </citation>
    <scope>NUCLEOTIDE SEQUENCE [LARGE SCALE GENOMIC DNA]</scope>
    <source>
        <strain evidence="4">Ta-2019</strain>
    </source>
</reference>
<dbReference type="SUPFAM" id="SSF48452">
    <property type="entry name" value="TPR-like"/>
    <property type="match status" value="1"/>
</dbReference>
<dbReference type="OMA" id="EATYDSS"/>
<dbReference type="InterPro" id="IPR011990">
    <property type="entry name" value="TPR-like_helical_dom_sf"/>
</dbReference>
<evidence type="ECO:0000256" key="3">
    <source>
        <dbReference type="PROSITE-ProRule" id="PRU00708"/>
    </source>
</evidence>
<dbReference type="FunFam" id="1.25.40.10:FF:000090">
    <property type="entry name" value="Pentatricopeptide repeat-containing protein, chloroplastic"/>
    <property type="match status" value="1"/>
</dbReference>
<dbReference type="FunFam" id="1.25.40.10:FF:000073">
    <property type="entry name" value="Pentatricopeptide repeat-containing protein chloroplastic"/>
    <property type="match status" value="1"/>
</dbReference>
<feature type="repeat" description="PPR" evidence="3">
    <location>
        <begin position="185"/>
        <end position="219"/>
    </location>
</feature>
<name>A0AA38CEX5_TAXCH</name>
<dbReference type="PROSITE" id="PS51375">
    <property type="entry name" value="PPR"/>
    <property type="match status" value="9"/>
</dbReference>
<dbReference type="GO" id="GO:0003729">
    <property type="term" value="F:mRNA binding"/>
    <property type="evidence" value="ECO:0007669"/>
    <property type="project" value="UniProtKB-ARBA"/>
</dbReference>
<dbReference type="GO" id="GO:0009451">
    <property type="term" value="P:RNA modification"/>
    <property type="evidence" value="ECO:0007669"/>
    <property type="project" value="InterPro"/>
</dbReference>
<dbReference type="PANTHER" id="PTHR47926">
    <property type="entry name" value="PENTATRICOPEPTIDE REPEAT-CONTAINING PROTEIN"/>
    <property type="match status" value="1"/>
</dbReference>
<proteinExistence type="inferred from homology"/>
<feature type="repeat" description="PPR" evidence="3">
    <location>
        <begin position="88"/>
        <end position="122"/>
    </location>
</feature>
<dbReference type="Pfam" id="PF01535">
    <property type="entry name" value="PPR"/>
    <property type="match status" value="9"/>
</dbReference>
<keyword evidence="2" id="KW-0677">Repeat</keyword>
<feature type="repeat" description="PPR" evidence="3">
    <location>
        <begin position="340"/>
        <end position="374"/>
    </location>
</feature>
<feature type="repeat" description="PPR" evidence="3">
    <location>
        <begin position="410"/>
        <end position="440"/>
    </location>
</feature>
<dbReference type="FunFam" id="1.25.40.10:FF:000333">
    <property type="entry name" value="Pentatricopeptide repeat-containing protein"/>
    <property type="match status" value="1"/>
</dbReference>
<evidence type="ECO:0000313" key="4">
    <source>
        <dbReference type="EMBL" id="KAH9297553.1"/>
    </source>
</evidence>